<dbReference type="GO" id="GO:0050661">
    <property type="term" value="F:NADP binding"/>
    <property type="evidence" value="ECO:0007669"/>
    <property type="project" value="InterPro"/>
</dbReference>
<evidence type="ECO:0000313" key="6">
    <source>
        <dbReference type="Proteomes" id="UP000001880"/>
    </source>
</evidence>
<reference evidence="5 6" key="1">
    <citation type="journal article" date="2010" name="Stand. Genomic Sci.">
        <title>Complete genome sequence of Haliangium ochraceum type strain (SMP-2).</title>
        <authorList>
            <consortium name="US DOE Joint Genome Institute (JGI-PGF)"/>
            <person name="Ivanova N."/>
            <person name="Daum C."/>
            <person name="Lang E."/>
            <person name="Abt B."/>
            <person name="Kopitz M."/>
            <person name="Saunders E."/>
            <person name="Lapidus A."/>
            <person name="Lucas S."/>
            <person name="Glavina Del Rio T."/>
            <person name="Nolan M."/>
            <person name="Tice H."/>
            <person name="Copeland A."/>
            <person name="Cheng J.F."/>
            <person name="Chen F."/>
            <person name="Bruce D."/>
            <person name="Goodwin L."/>
            <person name="Pitluck S."/>
            <person name="Mavromatis K."/>
            <person name="Pati A."/>
            <person name="Mikhailova N."/>
            <person name="Chen A."/>
            <person name="Palaniappan K."/>
            <person name="Land M."/>
            <person name="Hauser L."/>
            <person name="Chang Y.J."/>
            <person name="Jeffries C.D."/>
            <person name="Detter J.C."/>
            <person name="Brettin T."/>
            <person name="Rohde M."/>
            <person name="Goker M."/>
            <person name="Bristow J."/>
            <person name="Markowitz V."/>
            <person name="Eisen J.A."/>
            <person name="Hugenholtz P."/>
            <person name="Kyrpides N.C."/>
            <person name="Klenk H.P."/>
        </authorList>
    </citation>
    <scope>NUCLEOTIDE SEQUENCE [LARGE SCALE GENOMIC DNA]</scope>
    <source>
        <strain evidence="6">DSM 14365 / CIP 107738 / JCM 11303 / AJ 13395 / SMP-2</strain>
    </source>
</reference>
<keyword evidence="2" id="KW-0521">NADP</keyword>
<dbReference type="NCBIfam" id="TIGR00227">
    <property type="entry name" value="ribD_Cterm"/>
    <property type="match status" value="1"/>
</dbReference>
<dbReference type="InterPro" id="IPR011549">
    <property type="entry name" value="RibD_C"/>
</dbReference>
<dbReference type="KEGG" id="hoh:Hoch_3599"/>
<evidence type="ECO:0000313" key="5">
    <source>
        <dbReference type="EMBL" id="ACY16101.1"/>
    </source>
</evidence>
<dbReference type="GO" id="GO:0009231">
    <property type="term" value="P:riboflavin biosynthetic process"/>
    <property type="evidence" value="ECO:0007669"/>
    <property type="project" value="UniProtKB-UniPathway"/>
</dbReference>
<feature type="domain" description="Bacterial bifunctional deaminase-reductase C-terminal" evidence="4">
    <location>
        <begin position="112"/>
        <end position="293"/>
    </location>
</feature>
<dbReference type="PANTHER" id="PTHR38011">
    <property type="entry name" value="DIHYDROFOLATE REDUCTASE FAMILY PROTEIN (AFU_ORTHOLOGUE AFUA_8G06820)"/>
    <property type="match status" value="1"/>
</dbReference>
<name>D0LX59_HALO1</name>
<dbReference type="PANTHER" id="PTHR38011:SF7">
    <property type="entry name" value="2,5-DIAMINO-6-RIBOSYLAMINO-4(3H)-PYRIMIDINONE 5'-PHOSPHATE REDUCTASE"/>
    <property type="match status" value="1"/>
</dbReference>
<evidence type="ECO:0000256" key="3">
    <source>
        <dbReference type="ARBA" id="ARBA00023002"/>
    </source>
</evidence>
<evidence type="ECO:0000256" key="1">
    <source>
        <dbReference type="ARBA" id="ARBA00005104"/>
    </source>
</evidence>
<dbReference type="AlphaFoldDB" id="D0LX59"/>
<dbReference type="EMBL" id="CP001804">
    <property type="protein sequence ID" value="ACY16101.1"/>
    <property type="molecule type" value="Genomic_DNA"/>
</dbReference>
<accession>D0LX59</accession>
<dbReference type="GO" id="GO:0008703">
    <property type="term" value="F:5-amino-6-(5-phosphoribosylamino)uracil reductase activity"/>
    <property type="evidence" value="ECO:0007669"/>
    <property type="project" value="UniProtKB-EC"/>
</dbReference>
<dbReference type="Pfam" id="PF01872">
    <property type="entry name" value="RibD_C"/>
    <property type="match status" value="1"/>
</dbReference>
<comment type="pathway">
    <text evidence="1">Cofactor biosynthesis; riboflavin biosynthesis.</text>
</comment>
<dbReference type="InterPro" id="IPR002734">
    <property type="entry name" value="RibDG_C"/>
</dbReference>
<evidence type="ECO:0000256" key="2">
    <source>
        <dbReference type="ARBA" id="ARBA00022857"/>
    </source>
</evidence>
<gene>
    <name evidence="5" type="ordered locus">Hoch_3599</name>
</gene>
<dbReference type="InterPro" id="IPR050765">
    <property type="entry name" value="Riboflavin_Biosynth_HTPR"/>
</dbReference>
<keyword evidence="6" id="KW-1185">Reference proteome</keyword>
<dbReference type="UniPathway" id="UPA00275"/>
<sequence>MLSESLAWQAVLSWDRLLTRRDDAGPAAPAYLVTPTHSRALAAGDDDDAAEAALASAGAQALLVRPPPPQNPPKTAAAPTWRAAGEIEDAAARLLDLYLPLVLARAPAGGRPRVIAHLAQSLDGRIATACGTSQWISGNQDLVHNHRMRALCDAVLVGAETVIHDDPQLTCREVEGAHPTRVVLDPRGRVSAERRIFQDRVAPTVVIGNQEGEHALPAHVTRLQVGTPGARIAPGDILDALAVHGIHRLFVEGGGLTVSAFLQAGLLDRLQITVAPMIIGSGRASISLPDIDSLEHALRPEVRRFVFDTDVMFECVFAR</sequence>
<evidence type="ECO:0000259" key="4">
    <source>
        <dbReference type="Pfam" id="PF01872"/>
    </source>
</evidence>
<keyword evidence="3 5" id="KW-0560">Oxidoreductase</keyword>
<dbReference type="eggNOG" id="COG1985">
    <property type="taxonomic scope" value="Bacteria"/>
</dbReference>
<dbReference type="InterPro" id="IPR024072">
    <property type="entry name" value="DHFR-like_dom_sf"/>
</dbReference>
<dbReference type="RefSeq" id="WP_012828700.1">
    <property type="nucleotide sequence ID" value="NC_013440.1"/>
</dbReference>
<dbReference type="STRING" id="502025.Hoch_3599"/>
<protein>
    <submittedName>
        <fullName evidence="5">5-amino-6-(5-phosphoribosylamino)uracilreductase</fullName>
        <ecNumber evidence="5">1.1.1.193</ecNumber>
    </submittedName>
</protein>
<dbReference type="HOGENOM" id="CLU_036590_4_0_7"/>
<organism evidence="5 6">
    <name type="scientific">Haliangium ochraceum (strain DSM 14365 / JCM 11303 / SMP-2)</name>
    <dbReference type="NCBI Taxonomy" id="502025"/>
    <lineage>
        <taxon>Bacteria</taxon>
        <taxon>Pseudomonadati</taxon>
        <taxon>Myxococcota</taxon>
        <taxon>Polyangia</taxon>
        <taxon>Haliangiales</taxon>
        <taxon>Kofleriaceae</taxon>
        <taxon>Haliangium</taxon>
    </lineage>
</organism>
<dbReference type="Gene3D" id="3.40.430.10">
    <property type="entry name" value="Dihydrofolate Reductase, subunit A"/>
    <property type="match status" value="1"/>
</dbReference>
<dbReference type="SUPFAM" id="SSF53597">
    <property type="entry name" value="Dihydrofolate reductase-like"/>
    <property type="match status" value="1"/>
</dbReference>
<dbReference type="EC" id="1.1.1.193" evidence="5"/>
<proteinExistence type="predicted"/>
<dbReference type="Proteomes" id="UP000001880">
    <property type="component" value="Chromosome"/>
</dbReference>